<dbReference type="AlphaFoldDB" id="A0AAV9WV69"/>
<protein>
    <submittedName>
        <fullName evidence="1">Uncharacterized protein</fullName>
    </submittedName>
</protein>
<name>A0AAV9WV69_9PEZI</name>
<organism evidence="1 2">
    <name type="scientific">Orbilia ellipsospora</name>
    <dbReference type="NCBI Taxonomy" id="2528407"/>
    <lineage>
        <taxon>Eukaryota</taxon>
        <taxon>Fungi</taxon>
        <taxon>Dikarya</taxon>
        <taxon>Ascomycota</taxon>
        <taxon>Pezizomycotina</taxon>
        <taxon>Orbiliomycetes</taxon>
        <taxon>Orbiliales</taxon>
        <taxon>Orbiliaceae</taxon>
        <taxon>Orbilia</taxon>
    </lineage>
</organism>
<evidence type="ECO:0000313" key="1">
    <source>
        <dbReference type="EMBL" id="KAK6527480.1"/>
    </source>
</evidence>
<keyword evidence="2" id="KW-1185">Reference proteome</keyword>
<dbReference type="Proteomes" id="UP001365542">
    <property type="component" value="Unassembled WGS sequence"/>
</dbReference>
<gene>
    <name evidence="1" type="ORF">TWF694_004468</name>
</gene>
<accession>A0AAV9WV69</accession>
<sequence length="348" mass="38793">MSGVKLPAKVRVGIRDSWDAPKCPLQKSITALTEIIGAPVNLVVDWGMLWTVLAPQYPDPSTFVPSIEDAVRVWADCLQERLESDALEDWVDEFLEKTKQSNGVGVEIGISDNKVDRPEAVWDGNIQRLQILYPKGMNDKVYRNTLQAGFSGDLEHLFNKKSTLAPASTTKLPIGGAGGPAVVDDGWNVVPSTSGPAGGPTGTPAPAPGVVRQVAPSAPERFPVLATLERPEILFSVQTPYLIYVRKYGEKELHIEGSHHPSLTLICEYFQKWVRTDRNYNGNLIEFEKQTSMFGLNTGFDYVKISCNRWEMLNPTPFLAFIEIVLKYELVESSSGNTWFYRRDTKYI</sequence>
<reference evidence="1 2" key="1">
    <citation type="submission" date="2019-10" db="EMBL/GenBank/DDBJ databases">
        <authorList>
            <person name="Palmer J.M."/>
        </authorList>
    </citation>
    <scope>NUCLEOTIDE SEQUENCE [LARGE SCALE GENOMIC DNA]</scope>
    <source>
        <strain evidence="1 2">TWF694</strain>
    </source>
</reference>
<evidence type="ECO:0000313" key="2">
    <source>
        <dbReference type="Proteomes" id="UP001365542"/>
    </source>
</evidence>
<proteinExistence type="predicted"/>
<dbReference type="EMBL" id="JAVHJO010000015">
    <property type="protein sequence ID" value="KAK6527480.1"/>
    <property type="molecule type" value="Genomic_DNA"/>
</dbReference>
<comment type="caution">
    <text evidence="1">The sequence shown here is derived from an EMBL/GenBank/DDBJ whole genome shotgun (WGS) entry which is preliminary data.</text>
</comment>